<dbReference type="EMBL" id="JAQQBS010001423">
    <property type="protein sequence ID" value="KAK0160105.1"/>
    <property type="molecule type" value="Genomic_DNA"/>
</dbReference>
<dbReference type="InterPro" id="IPR056863">
    <property type="entry name" value="LMN_ATRN_NET-like_EGF"/>
</dbReference>
<dbReference type="PROSITE" id="PS50026">
    <property type="entry name" value="EGF_3"/>
    <property type="match status" value="2"/>
</dbReference>
<evidence type="ECO:0000259" key="18">
    <source>
        <dbReference type="PROSITE" id="PS01180"/>
    </source>
</evidence>
<evidence type="ECO:0008006" key="23">
    <source>
        <dbReference type="Google" id="ProtNLM"/>
    </source>
</evidence>
<comment type="caution">
    <text evidence="21">The sequence shown here is derived from an EMBL/GenBank/DDBJ whole genome shotgun (WGS) entry which is preliminary data.</text>
</comment>
<dbReference type="CDD" id="cd00054">
    <property type="entry name" value="EGF_CA"/>
    <property type="match status" value="1"/>
</dbReference>
<proteinExistence type="predicted"/>
<feature type="signal peptide" evidence="17">
    <location>
        <begin position="1"/>
        <end position="20"/>
    </location>
</feature>
<evidence type="ECO:0000256" key="6">
    <source>
        <dbReference type="ARBA" id="ARBA00022737"/>
    </source>
</evidence>
<feature type="region of interest" description="Disordered" evidence="15">
    <location>
        <begin position="346"/>
        <end position="372"/>
    </location>
</feature>
<feature type="domain" description="Laminin EGF-like" evidence="20">
    <location>
        <begin position="1415"/>
        <end position="1469"/>
    </location>
</feature>
<dbReference type="InterPro" id="IPR035914">
    <property type="entry name" value="Sperma_CUB_dom_sf"/>
</dbReference>
<dbReference type="InterPro" id="IPR000742">
    <property type="entry name" value="EGF"/>
</dbReference>
<dbReference type="InterPro" id="IPR015915">
    <property type="entry name" value="Kelch-typ_b-propeller"/>
</dbReference>
<dbReference type="Pfam" id="PF00053">
    <property type="entry name" value="EGF_laminin"/>
    <property type="match status" value="2"/>
</dbReference>
<evidence type="ECO:0000256" key="10">
    <source>
        <dbReference type="ARBA" id="ARBA00023157"/>
    </source>
</evidence>
<keyword evidence="6" id="KW-0677">Repeat</keyword>
<dbReference type="InterPro" id="IPR018097">
    <property type="entry name" value="EGF_Ca-bd_CS"/>
</dbReference>
<evidence type="ECO:0000256" key="1">
    <source>
        <dbReference type="ARBA" id="ARBA00004479"/>
    </source>
</evidence>
<keyword evidence="12 14" id="KW-0424">Laminin EGF-like domain</keyword>
<dbReference type="SMART" id="SM00042">
    <property type="entry name" value="CUB"/>
    <property type="match status" value="1"/>
</dbReference>
<keyword evidence="9 16" id="KW-0472">Membrane</keyword>
<evidence type="ECO:0000256" key="2">
    <source>
        <dbReference type="ARBA" id="ARBA00022441"/>
    </source>
</evidence>
<evidence type="ECO:0000313" key="22">
    <source>
        <dbReference type="Proteomes" id="UP001168990"/>
    </source>
</evidence>
<dbReference type="InterPro" id="IPR049883">
    <property type="entry name" value="NOTCH1_EGF-like"/>
</dbReference>
<sequence>MGWLKIISIWAITWAWVVRGFNLVPQTSQKQLPCDKTREIFTDTWGIISDGPMGSNYTQDSHCEWLIKANNSRQFITLSFRTMGTECSYDYVFVYDGDSFRSPLLGSFSGKTEPQQVTSSSGYMLILLYSDTNYVLDGFHAEFSVTDCPNNCTKHGKCINNTCFCENDWGGKDCSRALCPNNCSQGGTCGAKRCQCRQGFSGQSCSLHGTHPEGNRWHWLSHSESGMTPRAAHTAIYDDETDSLYVFGGYNLNYVLDNLEIYRFNTSEWEDEYGTILEDASATEYPNPMLIASELKRVGAGAEVEYGLSSTSLAYKLLYNIKGNSTFTLRDRATIDANHHGWRELRNTPEHRERERKAQEAREQEWRKSTEKIERRRRPIRSINYKINTKLRRDADENDAIVNDETIIDTSTDKKLLFDDLLLHENVTNEEKIHDSQLNEPTKPSPRYGHAACKYTDGFVIYGGKLSDGTLSNELWHYNIDKRIWTMRAKNSKFYPPPLTRHTLTVANDYIYLFGGSTMDGEFSSSLYRIKLNLTDNDDDKLTVKHEYWREIRARGGKELDVRVVAHSTVYHRATNSLLIYGGVVASVARFSKLSDRMFVFQLDRRVWSEIHYPRAHLRDTYVPRERAFHTCNIIGNYLIVFGGYSHRHNKEEICYDNQMYLYHLGCHVWVSHDIFGINDKESRYPKQQGVFAHAAAVRNGNTLLLVGGYHGNVNADLLGYTLPPMLAPSDGEYIEPEQLCYKHKSFTECAANPECGWCSADEICYGRTIGSNCTTNLQTSRCPGVCPALGDCHSCLIHGQPGGGWGTNSRGKSSISNKLNLGTCTWCVQNARCHHKDDNYGVCGARDDTVSQIPGWWGAKGTEIVKVEECREMDKRPGLTFLKYKPPVNFTQPDSVTIVNATTIDFNVPSMQGAKTESALGGEMIARLTGFLRPPQSYWDENAENLKICVSYNSATLRVSRQSDTMEMELVANLTAETSQCIPTKWSDGNQMSLLPGRYLLDFESKRMVTANYAYPSKMEITHSRKSENPKVFTFEYLEPYQNGTCEQYKNCLHCLTDSSCGWCDITNKCLSRSINETESCSLTTDWDDDGIAINEWRYLTITPSTCANCSNYISCESCVNTNLCEWWSEEARCARMGRLPNSVVSLDQCPMPCRQRSNCTQCLDERGRCVWCEATQECFSFSVYTSEYQFGLCREWMDQAGLMGVTSRTGSSLSGNDQCKSCSRHTNCTSCLHSLSCGWCYSLDNPITGACVQGDFNRPHINCSLVINNYLNDTTLMADDSGWAYAQCPDVDECDLGLHDCHPNAVCTNTHGSYSCQCKRGFNGDGKENCTKTCYEKCVNGYCSESPEYKCECYLGWTGADCRTNCGCYNHSTCINNVGVCDDCQDWTTGKYCEECKAGSFGNATTSLGCKKCNCNEHGDKMMDYCDRRTGICFCKDNTVGENCERCKKGYYGDPKNGGMCYYGCMSRGMLAGEANGQQGLGSRHSQMSLWESHLGGSPTRECLWIVRPKSEVITDTMTPVIQSVIQFTIHDDINVSCQENSVYVYDGLPDFVSSTSSHQSQLLGVYCTESTNYPVTVEARSGILTVHYKQLDEIEGFNASYIAMTCGNDCPPNRECRNGNCLCKIGFVGIHCDIELCPNNCTSLKKHGVCDKSYGHCVCAVGYGGRDCSIKIKDHQLVFTELFNSEYLSDNLDHLRKTLPRFGHSLVADRRGSLWMFGGYSLSHGALNDIRLFDTKNNTWMPVTVESTSEASMPQGRYFHAAEIVHSRQQIYVYGGLSMKEEGISGLTNNTLSDFWKFSLQNQRWSLIKQMPLNDAPPPLAGHTLTLRRNGESESLILIGGFSPKYGYLDGVWEFNLESEIWESIKTIGNGPLGVYGHTTVYHSKSDSLYVFGGYTYAVNRTFISNKLYALNYKSRMWSVLPPFEDEFTDGNTLPQARFLHSAVTTEEYMVIFGGRQNPHNTSDSLIAYKYACNLWIRLITKDTEIIGTPPPPAYAHAMTHADPEVNIIYVVGGFDGGIKSHVTQISIPDDLCNLWTDKPTCRKYFGCSFCSVTTTSGTNASYCFSNQLSINRDDKCDINVTQAQRSNGIFCNYEWMASRKCQNLKSCTECLAQWPHYKDDEPVCKWCTNCPNGKCIPSEKDCDEQNKCNVRQISITDVEQCGERQCPASDCDKCKNLGDCVWTRQILKTSEFGLKMTSEPIYDWNCVSKDVFERSSIKMASTECEKRCADHKDCTSCLRGSGSEGGWHECRWSTQLNECISPSYQPLYCAGGVCGLVLRNSDIEHCPEPCSVFKQCSTCLKHSHCGWCSLDSTNITGQGICTEGSLEAPTDHPAGGTCEMHYNQHNPPTESPITTTLIPQDSESIDNESNDTSIIKSSKDIPRIFSWHYVRCPPENECINGHHTCSPKSEKCSDLPEGFECECGDGYKNETTWSVNEFSRKTCVPMCTQGCVRGTCIEPNVCRCDFGYVGANCSIQCQCNGHSNCAGPDKLNDCLKCHNNTRGQQCDKCEPLYVGNPADNGQCVPCLEYCNGHTRICINESMTVSDPYSIDRMSIELLTKQLVEGPVANAKCINCGNNTKGDKCGECVSGYFRGTEDLRDVCRPCECHGHGFTCDPVTGEKCNCGNNTESEPSCTSGPTKGNNVGVHVGTPCWMVQCSKCRENYAGTPTMGHQCYKTVTVDNKMCFDSKLIDECKMKPKPLNPGQTVFYMVQPRFMNVDIRVMVDVTQGALDLFLSPRDDSFVVTLNSTTGYQDVELDTRFKWRKDHYDNWFDDQLLHRVRIVEFHPHNSYSYSNNMTTTTTTTTTTTEPNWNAGPQYLVMERNAVGLATFITIEQRNTFLVIRNLTNRLVLTLPQDKHELGQTKFHIALRAIDTAHPDINGRAAYGMIFFRQDQLHIDLFVFFSVFFSCFFLFLAACVVGWKTKQAADVRRARRRHVVEMLHMAKRPFASAMILYDRDINICSPNSPQRKGRRNKIVNFHSDVRPVAVEPTDDGVAAVATVFIRLPGGRHAPLKLALGSSLILLTRVYPVNSRVFLRRRNSHAIN</sequence>
<dbReference type="PANTHER" id="PTHR46093:SF16">
    <property type="entry name" value="MULTIPLE EGF-LIKE-DOMAINS 8"/>
    <property type="match status" value="1"/>
</dbReference>
<feature type="domain" description="EGF-like" evidence="19">
    <location>
        <begin position="1292"/>
        <end position="1333"/>
    </location>
</feature>
<dbReference type="InterPro" id="IPR002049">
    <property type="entry name" value="LE_dom"/>
</dbReference>
<dbReference type="PROSITE" id="PS01186">
    <property type="entry name" value="EGF_2"/>
    <property type="match status" value="3"/>
</dbReference>
<gene>
    <name evidence="21" type="ORF">PV328_007546</name>
</gene>
<keyword evidence="11" id="KW-0325">Glycoprotein</keyword>
<keyword evidence="3 13" id="KW-0245">EGF-like domain</keyword>
<dbReference type="CDD" id="cd00055">
    <property type="entry name" value="EGF_Lam"/>
    <property type="match status" value="4"/>
</dbReference>
<dbReference type="SUPFAM" id="SSF57196">
    <property type="entry name" value="EGF/Laminin"/>
    <property type="match status" value="3"/>
</dbReference>
<comment type="subcellular location">
    <subcellularLocation>
        <location evidence="1">Membrane</location>
        <topology evidence="1">Single-pass type I membrane protein</topology>
    </subcellularLocation>
</comment>
<dbReference type="CDD" id="cd00041">
    <property type="entry name" value="CUB"/>
    <property type="match status" value="1"/>
</dbReference>
<dbReference type="Pfam" id="PF24973">
    <property type="entry name" value="EGF_LMN_ATRN"/>
    <property type="match status" value="2"/>
</dbReference>
<dbReference type="PROSITE" id="PS00010">
    <property type="entry name" value="ASX_HYDROXYL"/>
    <property type="match status" value="1"/>
</dbReference>
<organism evidence="21 22">
    <name type="scientific">Microctonus aethiopoides</name>
    <dbReference type="NCBI Taxonomy" id="144406"/>
    <lineage>
        <taxon>Eukaryota</taxon>
        <taxon>Metazoa</taxon>
        <taxon>Ecdysozoa</taxon>
        <taxon>Arthropoda</taxon>
        <taxon>Hexapoda</taxon>
        <taxon>Insecta</taxon>
        <taxon>Pterygota</taxon>
        <taxon>Neoptera</taxon>
        <taxon>Endopterygota</taxon>
        <taxon>Hymenoptera</taxon>
        <taxon>Apocrita</taxon>
        <taxon>Ichneumonoidea</taxon>
        <taxon>Braconidae</taxon>
        <taxon>Euphorinae</taxon>
        <taxon>Microctonus</taxon>
    </lineage>
</organism>
<reference evidence="21" key="1">
    <citation type="journal article" date="2023" name="bioRxiv">
        <title>Scaffold-level genome assemblies of two parasitoid biocontrol wasps reveal the parthenogenesis mechanism and an associated novel virus.</title>
        <authorList>
            <person name="Inwood S."/>
            <person name="Skelly J."/>
            <person name="Guhlin J."/>
            <person name="Harrop T."/>
            <person name="Goldson S."/>
            <person name="Dearden P."/>
        </authorList>
    </citation>
    <scope>NUCLEOTIDE SEQUENCE</scope>
    <source>
        <strain evidence="21">Irish</strain>
        <tissue evidence="21">Whole body</tissue>
    </source>
</reference>
<evidence type="ECO:0000256" key="17">
    <source>
        <dbReference type="SAM" id="SignalP"/>
    </source>
</evidence>
<dbReference type="Pfam" id="PF24981">
    <property type="entry name" value="Beta-prop_ATRN-LZTR1"/>
    <property type="match status" value="2"/>
</dbReference>
<evidence type="ECO:0000256" key="15">
    <source>
        <dbReference type="SAM" id="MobiDB-lite"/>
    </source>
</evidence>
<dbReference type="Pfam" id="PF00431">
    <property type="entry name" value="CUB"/>
    <property type="match status" value="1"/>
</dbReference>
<dbReference type="Gene3D" id="2.10.25.10">
    <property type="entry name" value="Laminin"/>
    <property type="match status" value="8"/>
</dbReference>
<dbReference type="PROSITE" id="PS50027">
    <property type="entry name" value="EGF_LAM_2"/>
    <property type="match status" value="2"/>
</dbReference>
<keyword evidence="8 16" id="KW-1133">Transmembrane helix</keyword>
<dbReference type="SUPFAM" id="SSF49854">
    <property type="entry name" value="Spermadhesin, CUB domain"/>
    <property type="match status" value="2"/>
</dbReference>
<dbReference type="GO" id="GO:0016020">
    <property type="term" value="C:membrane"/>
    <property type="evidence" value="ECO:0007669"/>
    <property type="project" value="UniProtKB-SubCell"/>
</dbReference>
<dbReference type="PANTHER" id="PTHR46093">
    <property type="entry name" value="ACYL-COA-BINDING DOMAIN-CONTAINING PROTEIN 5"/>
    <property type="match status" value="1"/>
</dbReference>
<dbReference type="GO" id="GO:0005509">
    <property type="term" value="F:calcium ion binding"/>
    <property type="evidence" value="ECO:0007669"/>
    <property type="project" value="InterPro"/>
</dbReference>
<dbReference type="PROSITE" id="PS00022">
    <property type="entry name" value="EGF_1"/>
    <property type="match status" value="2"/>
</dbReference>
<feature type="domain" description="CUB" evidence="18">
    <location>
        <begin position="34"/>
        <end position="146"/>
    </location>
</feature>
<dbReference type="PRINTS" id="PR00011">
    <property type="entry name" value="EGFLAMININ"/>
</dbReference>
<dbReference type="Gene3D" id="2.60.120.290">
    <property type="entry name" value="Spermadhesin, CUB domain"/>
    <property type="match status" value="2"/>
</dbReference>
<feature type="domain" description="Laminin EGF-like" evidence="20">
    <location>
        <begin position="2481"/>
        <end position="2529"/>
    </location>
</feature>
<evidence type="ECO:0000256" key="11">
    <source>
        <dbReference type="ARBA" id="ARBA00023180"/>
    </source>
</evidence>
<keyword evidence="4 16" id="KW-0812">Transmembrane</keyword>
<evidence type="ECO:0000256" key="8">
    <source>
        <dbReference type="ARBA" id="ARBA00022989"/>
    </source>
</evidence>
<dbReference type="FunFam" id="2.10.25.10:FF:000191">
    <property type="entry name" value="Multiple epidermal growth factor-like domains 8"/>
    <property type="match status" value="1"/>
</dbReference>
<dbReference type="InterPro" id="IPR000859">
    <property type="entry name" value="CUB_dom"/>
</dbReference>
<feature type="disulfide bond" evidence="13">
    <location>
        <begin position="1662"/>
        <end position="1671"/>
    </location>
</feature>
<comment type="caution">
    <text evidence="13">Lacks conserved residue(s) required for the propagation of feature annotation.</text>
</comment>
<dbReference type="SUPFAM" id="SSF117281">
    <property type="entry name" value="Kelch motif"/>
    <property type="match status" value="3"/>
</dbReference>
<evidence type="ECO:0000256" key="16">
    <source>
        <dbReference type="SAM" id="Phobius"/>
    </source>
</evidence>
<dbReference type="FunFam" id="2.10.25.10:FF:000202">
    <property type="entry name" value="Multiple epidermal growth factor-like domains 8"/>
    <property type="match status" value="1"/>
</dbReference>
<dbReference type="FunFam" id="2.60.120.290:FF:000023">
    <property type="entry name" value="Multiple epidermal growth factor-like domains 8"/>
    <property type="match status" value="1"/>
</dbReference>
<feature type="domain" description="EGF-like" evidence="19">
    <location>
        <begin position="1636"/>
        <end position="1672"/>
    </location>
</feature>
<reference evidence="21" key="2">
    <citation type="submission" date="2023-03" db="EMBL/GenBank/DDBJ databases">
        <authorList>
            <person name="Inwood S.N."/>
            <person name="Skelly J.G."/>
            <person name="Guhlin J."/>
            <person name="Harrop T.W.R."/>
            <person name="Goldson S.G."/>
            <person name="Dearden P.K."/>
        </authorList>
    </citation>
    <scope>NUCLEOTIDE SEQUENCE</scope>
    <source>
        <strain evidence="21">Irish</strain>
        <tissue evidence="21">Whole body</tissue>
    </source>
</reference>
<dbReference type="InterPro" id="IPR016201">
    <property type="entry name" value="PSI"/>
</dbReference>
<keyword evidence="22" id="KW-1185">Reference proteome</keyword>
<accession>A0AA39C8Z8</accession>
<protein>
    <recommendedName>
        <fullName evidence="23">Multiple epidermal growth factor-like domains protein 8</fullName>
    </recommendedName>
</protein>
<evidence type="ECO:0000256" key="3">
    <source>
        <dbReference type="ARBA" id="ARBA00022536"/>
    </source>
</evidence>
<evidence type="ECO:0000256" key="4">
    <source>
        <dbReference type="ARBA" id="ARBA00022692"/>
    </source>
</evidence>
<feature type="chain" id="PRO_5041269145" description="Multiple epidermal growth factor-like domains protein 8" evidence="17">
    <location>
        <begin position="21"/>
        <end position="3050"/>
    </location>
</feature>
<dbReference type="GO" id="GO:0048513">
    <property type="term" value="P:animal organ development"/>
    <property type="evidence" value="ECO:0007669"/>
    <property type="project" value="UniProtKB-ARBA"/>
</dbReference>
<evidence type="ECO:0000256" key="7">
    <source>
        <dbReference type="ARBA" id="ARBA00022837"/>
    </source>
</evidence>
<dbReference type="SMART" id="SM00179">
    <property type="entry name" value="EGF_CA"/>
    <property type="match status" value="2"/>
</dbReference>
<name>A0AA39C8Z8_9HYME</name>
<evidence type="ECO:0000256" key="13">
    <source>
        <dbReference type="PROSITE-ProRule" id="PRU00076"/>
    </source>
</evidence>
<evidence type="ECO:0000256" key="9">
    <source>
        <dbReference type="ARBA" id="ARBA00023136"/>
    </source>
</evidence>
<dbReference type="InterPro" id="IPR000152">
    <property type="entry name" value="EGF-type_Asp/Asn_hydroxyl_site"/>
</dbReference>
<dbReference type="Proteomes" id="UP001168990">
    <property type="component" value="Unassembled WGS sequence"/>
</dbReference>
<feature type="disulfide bond" evidence="14">
    <location>
        <begin position="2501"/>
        <end position="2510"/>
    </location>
</feature>
<dbReference type="SUPFAM" id="SSF57184">
    <property type="entry name" value="Growth factor receptor domain"/>
    <property type="match status" value="1"/>
</dbReference>
<dbReference type="InterPro" id="IPR056737">
    <property type="entry name" value="Beta-prop_ATRN-MKLN-like"/>
</dbReference>
<keyword evidence="7" id="KW-0106">Calcium</keyword>
<evidence type="ECO:0000256" key="14">
    <source>
        <dbReference type="PROSITE-ProRule" id="PRU00460"/>
    </source>
</evidence>
<evidence type="ECO:0000313" key="21">
    <source>
        <dbReference type="EMBL" id="KAK0160105.1"/>
    </source>
</evidence>
<keyword evidence="10 13" id="KW-1015">Disulfide bond</keyword>
<keyword evidence="2" id="KW-0880">Kelch repeat</keyword>
<feature type="disulfide bond" evidence="14">
    <location>
        <begin position="1437"/>
        <end position="1446"/>
    </location>
</feature>
<dbReference type="PROSITE" id="PS01248">
    <property type="entry name" value="EGF_LAM_1"/>
    <property type="match status" value="3"/>
</dbReference>
<dbReference type="Gene3D" id="2.120.10.80">
    <property type="entry name" value="Kelch-type beta propeller"/>
    <property type="match status" value="4"/>
</dbReference>
<evidence type="ECO:0000259" key="20">
    <source>
        <dbReference type="PROSITE" id="PS50027"/>
    </source>
</evidence>
<evidence type="ECO:0000259" key="19">
    <source>
        <dbReference type="PROSITE" id="PS50026"/>
    </source>
</evidence>
<evidence type="ECO:0000256" key="5">
    <source>
        <dbReference type="ARBA" id="ARBA00022729"/>
    </source>
</evidence>
<dbReference type="PROSITE" id="PS01187">
    <property type="entry name" value="EGF_CA"/>
    <property type="match status" value="1"/>
</dbReference>
<feature type="domain" description="CUB" evidence="18">
    <location>
        <begin position="1467"/>
        <end position="1607"/>
    </location>
</feature>
<evidence type="ECO:0000256" key="12">
    <source>
        <dbReference type="ARBA" id="ARBA00023292"/>
    </source>
</evidence>
<dbReference type="SMART" id="SM00181">
    <property type="entry name" value="EGF"/>
    <property type="match status" value="10"/>
</dbReference>
<feature type="transmembrane region" description="Helical" evidence="16">
    <location>
        <begin position="2904"/>
        <end position="2926"/>
    </location>
</feature>
<dbReference type="InterPro" id="IPR001881">
    <property type="entry name" value="EGF-like_Ca-bd_dom"/>
</dbReference>
<dbReference type="InterPro" id="IPR009030">
    <property type="entry name" value="Growth_fac_rcpt_cys_sf"/>
</dbReference>
<dbReference type="PROSITE" id="PS01180">
    <property type="entry name" value="CUB"/>
    <property type="match status" value="2"/>
</dbReference>
<dbReference type="SMART" id="SM00423">
    <property type="entry name" value="PSI"/>
    <property type="match status" value="9"/>
</dbReference>
<feature type="disulfide bond" evidence="14">
    <location>
        <begin position="2513"/>
        <end position="2527"/>
    </location>
</feature>
<dbReference type="GO" id="GO:0048731">
    <property type="term" value="P:system development"/>
    <property type="evidence" value="ECO:0007669"/>
    <property type="project" value="UniProtKB-ARBA"/>
</dbReference>
<dbReference type="SMART" id="SM00180">
    <property type="entry name" value="EGF_Lam"/>
    <property type="match status" value="4"/>
</dbReference>
<keyword evidence="5 17" id="KW-0732">Signal</keyword>
<dbReference type="Pfam" id="PF07645">
    <property type="entry name" value="EGF_CA"/>
    <property type="match status" value="2"/>
</dbReference>